<keyword evidence="3" id="KW-1185">Reference proteome</keyword>
<protein>
    <submittedName>
        <fullName evidence="2">Uncharacterized protein</fullName>
    </submittedName>
</protein>
<feature type="region of interest" description="Disordered" evidence="1">
    <location>
        <begin position="21"/>
        <end position="47"/>
    </location>
</feature>
<evidence type="ECO:0000313" key="3">
    <source>
        <dbReference type="Proteomes" id="UP001152622"/>
    </source>
</evidence>
<gene>
    <name evidence="2" type="ORF">SKAU_G00008360</name>
</gene>
<evidence type="ECO:0000313" key="2">
    <source>
        <dbReference type="EMBL" id="KAJ8380058.1"/>
    </source>
</evidence>
<dbReference type="AlphaFoldDB" id="A0A9Q1GAQ4"/>
<sequence length="261" mass="27723">MISATRGELCVKAPRGSSLDIAGKSSRASGTFSPSVPPFRGPTRGSPETLSVYLYRQNVTACPDQRPAPGGESRSSHRGLARCVPSEPCVCLLLLPLEETRAQQVSAASLRWVSAVGKVLRRGLPRGPGPLPCLRGTVGLSAAALLKAELDRVLSPPPPSAMQRAMKGAAPAAGSALISATASPDPALRLPLPRLSPSGIPVEPRQASPRAHLHELSWNANAKRALFSSYAPRPQKKTTGEMHHQRGRHLSRTELNLILFQ</sequence>
<evidence type="ECO:0000256" key="1">
    <source>
        <dbReference type="SAM" id="MobiDB-lite"/>
    </source>
</evidence>
<proteinExistence type="predicted"/>
<comment type="caution">
    <text evidence="2">The sequence shown here is derived from an EMBL/GenBank/DDBJ whole genome shotgun (WGS) entry which is preliminary data.</text>
</comment>
<organism evidence="2 3">
    <name type="scientific">Synaphobranchus kaupii</name>
    <name type="common">Kaup's arrowtooth eel</name>
    <dbReference type="NCBI Taxonomy" id="118154"/>
    <lineage>
        <taxon>Eukaryota</taxon>
        <taxon>Metazoa</taxon>
        <taxon>Chordata</taxon>
        <taxon>Craniata</taxon>
        <taxon>Vertebrata</taxon>
        <taxon>Euteleostomi</taxon>
        <taxon>Actinopterygii</taxon>
        <taxon>Neopterygii</taxon>
        <taxon>Teleostei</taxon>
        <taxon>Anguilliformes</taxon>
        <taxon>Synaphobranchidae</taxon>
        <taxon>Synaphobranchus</taxon>
    </lineage>
</organism>
<dbReference type="EMBL" id="JAINUF010000001">
    <property type="protein sequence ID" value="KAJ8380058.1"/>
    <property type="molecule type" value="Genomic_DNA"/>
</dbReference>
<name>A0A9Q1GAQ4_SYNKA</name>
<accession>A0A9Q1GAQ4</accession>
<dbReference type="Proteomes" id="UP001152622">
    <property type="component" value="Chromosome 1"/>
</dbReference>
<reference evidence="2" key="1">
    <citation type="journal article" date="2023" name="Science">
        <title>Genome structures resolve the early diversification of teleost fishes.</title>
        <authorList>
            <person name="Parey E."/>
            <person name="Louis A."/>
            <person name="Montfort J."/>
            <person name="Bouchez O."/>
            <person name="Roques C."/>
            <person name="Iampietro C."/>
            <person name="Lluch J."/>
            <person name="Castinel A."/>
            <person name="Donnadieu C."/>
            <person name="Desvignes T."/>
            <person name="Floi Bucao C."/>
            <person name="Jouanno E."/>
            <person name="Wen M."/>
            <person name="Mejri S."/>
            <person name="Dirks R."/>
            <person name="Jansen H."/>
            <person name="Henkel C."/>
            <person name="Chen W.J."/>
            <person name="Zahm M."/>
            <person name="Cabau C."/>
            <person name="Klopp C."/>
            <person name="Thompson A.W."/>
            <person name="Robinson-Rechavi M."/>
            <person name="Braasch I."/>
            <person name="Lecointre G."/>
            <person name="Bobe J."/>
            <person name="Postlethwait J.H."/>
            <person name="Berthelot C."/>
            <person name="Roest Crollius H."/>
            <person name="Guiguen Y."/>
        </authorList>
    </citation>
    <scope>NUCLEOTIDE SEQUENCE</scope>
    <source>
        <strain evidence="2">WJC10195</strain>
    </source>
</reference>